<reference evidence="6 7" key="1">
    <citation type="submission" date="2016-10" db="EMBL/GenBank/DDBJ databases">
        <authorList>
            <person name="de Groot N.N."/>
        </authorList>
    </citation>
    <scope>NUCLEOTIDE SEQUENCE [LARGE SCALE GENOMIC DNA]</scope>
    <source>
        <strain evidence="6 7">U95</strain>
    </source>
</reference>
<dbReference type="Proteomes" id="UP000198767">
    <property type="component" value="Unassembled WGS sequence"/>
</dbReference>
<name>A0A1G5QVZ4_9RHOB</name>
<feature type="domain" description="HTH tetR-type" evidence="5">
    <location>
        <begin position="14"/>
        <end position="74"/>
    </location>
</feature>
<dbReference type="PROSITE" id="PS01081">
    <property type="entry name" value="HTH_TETR_1"/>
    <property type="match status" value="1"/>
</dbReference>
<dbReference type="AlphaFoldDB" id="A0A1G5QVZ4"/>
<dbReference type="EMBL" id="FMWG01000006">
    <property type="protein sequence ID" value="SCZ66005.1"/>
    <property type="molecule type" value="Genomic_DNA"/>
</dbReference>
<organism evidence="6 7">
    <name type="scientific">Epibacterium ulvae</name>
    <dbReference type="NCBI Taxonomy" id="1156985"/>
    <lineage>
        <taxon>Bacteria</taxon>
        <taxon>Pseudomonadati</taxon>
        <taxon>Pseudomonadota</taxon>
        <taxon>Alphaproteobacteria</taxon>
        <taxon>Rhodobacterales</taxon>
        <taxon>Roseobacteraceae</taxon>
        <taxon>Epibacterium</taxon>
    </lineage>
</organism>
<dbReference type="PANTHER" id="PTHR30055:SF146">
    <property type="entry name" value="HTH-TYPE TRANSCRIPTIONAL DUAL REGULATOR CECR"/>
    <property type="match status" value="1"/>
</dbReference>
<dbReference type="Pfam" id="PF14246">
    <property type="entry name" value="TetR_C_7"/>
    <property type="match status" value="1"/>
</dbReference>
<dbReference type="Pfam" id="PF00440">
    <property type="entry name" value="TetR_N"/>
    <property type="match status" value="1"/>
</dbReference>
<evidence type="ECO:0000256" key="4">
    <source>
        <dbReference type="PROSITE-ProRule" id="PRU00335"/>
    </source>
</evidence>
<dbReference type="FunFam" id="1.10.10.60:FF:000141">
    <property type="entry name" value="TetR family transcriptional regulator"/>
    <property type="match status" value="1"/>
</dbReference>
<feature type="DNA-binding region" description="H-T-H motif" evidence="4">
    <location>
        <begin position="37"/>
        <end position="56"/>
    </location>
</feature>
<protein>
    <submittedName>
        <fullName evidence="6">Transcriptional regulator, TetR family</fullName>
    </submittedName>
</protein>
<keyword evidence="3" id="KW-0804">Transcription</keyword>
<dbReference type="PRINTS" id="PR00455">
    <property type="entry name" value="HTHTETR"/>
</dbReference>
<dbReference type="InterPro" id="IPR039536">
    <property type="entry name" value="TetR_C_Proteobacteria"/>
</dbReference>
<evidence type="ECO:0000313" key="7">
    <source>
        <dbReference type="Proteomes" id="UP000198767"/>
    </source>
</evidence>
<evidence type="ECO:0000256" key="1">
    <source>
        <dbReference type="ARBA" id="ARBA00023015"/>
    </source>
</evidence>
<dbReference type="InterPro" id="IPR050109">
    <property type="entry name" value="HTH-type_TetR-like_transc_reg"/>
</dbReference>
<dbReference type="InterPro" id="IPR001647">
    <property type="entry name" value="HTH_TetR"/>
</dbReference>
<dbReference type="STRING" id="1156985.SAMN04488118_106127"/>
<keyword evidence="1" id="KW-0805">Transcription regulation</keyword>
<dbReference type="GO" id="GO:0000976">
    <property type="term" value="F:transcription cis-regulatory region binding"/>
    <property type="evidence" value="ECO:0007669"/>
    <property type="project" value="TreeGrafter"/>
</dbReference>
<dbReference type="PANTHER" id="PTHR30055">
    <property type="entry name" value="HTH-TYPE TRANSCRIPTIONAL REGULATOR RUTR"/>
    <property type="match status" value="1"/>
</dbReference>
<dbReference type="SUPFAM" id="SSF46689">
    <property type="entry name" value="Homeodomain-like"/>
    <property type="match status" value="1"/>
</dbReference>
<dbReference type="SUPFAM" id="SSF48498">
    <property type="entry name" value="Tetracyclin repressor-like, C-terminal domain"/>
    <property type="match status" value="1"/>
</dbReference>
<gene>
    <name evidence="6" type="ORF">SAMN04488118_106127</name>
</gene>
<sequence length="210" mass="23609">MTLDMKDQPIQRTGRKFAQVLEGARVVFMAKGFEGASVDDIAKEAGVSKATLYSYFPDKRLLFSEVVRTECQRQCEATGAGVDFHENHPPAESLYAGARMIIASYLSEISQQMFRICVAEATRFPELGELFYQSGPMIWRTDMRSYLQQATARGDLAVEDFDMAADQFIELCKADLLLRAVFLNETEFSEDEQHRVAAAAVDLFLAKHGR</sequence>
<dbReference type="Gene3D" id="1.10.357.10">
    <property type="entry name" value="Tetracycline Repressor, domain 2"/>
    <property type="match status" value="1"/>
</dbReference>
<evidence type="ECO:0000259" key="5">
    <source>
        <dbReference type="PROSITE" id="PS50977"/>
    </source>
</evidence>
<dbReference type="InterPro" id="IPR009057">
    <property type="entry name" value="Homeodomain-like_sf"/>
</dbReference>
<dbReference type="InterPro" id="IPR023772">
    <property type="entry name" value="DNA-bd_HTH_TetR-type_CS"/>
</dbReference>
<keyword evidence="2 4" id="KW-0238">DNA-binding</keyword>
<dbReference type="Gene3D" id="1.10.10.60">
    <property type="entry name" value="Homeodomain-like"/>
    <property type="match status" value="1"/>
</dbReference>
<keyword evidence="7" id="KW-1185">Reference proteome</keyword>
<dbReference type="GO" id="GO:0003700">
    <property type="term" value="F:DNA-binding transcription factor activity"/>
    <property type="evidence" value="ECO:0007669"/>
    <property type="project" value="TreeGrafter"/>
</dbReference>
<dbReference type="InterPro" id="IPR036271">
    <property type="entry name" value="Tet_transcr_reg_TetR-rel_C_sf"/>
</dbReference>
<dbReference type="PROSITE" id="PS50977">
    <property type="entry name" value="HTH_TETR_2"/>
    <property type="match status" value="1"/>
</dbReference>
<accession>A0A1G5QVZ4</accession>
<evidence type="ECO:0000256" key="2">
    <source>
        <dbReference type="ARBA" id="ARBA00023125"/>
    </source>
</evidence>
<proteinExistence type="predicted"/>
<evidence type="ECO:0000313" key="6">
    <source>
        <dbReference type="EMBL" id="SCZ66005.1"/>
    </source>
</evidence>
<evidence type="ECO:0000256" key="3">
    <source>
        <dbReference type="ARBA" id="ARBA00023163"/>
    </source>
</evidence>